<dbReference type="InterPro" id="IPR050095">
    <property type="entry name" value="ECF_ABC_transporter_ATP-bd"/>
</dbReference>
<dbReference type="PANTHER" id="PTHR43553:SF24">
    <property type="entry name" value="ENERGY-COUPLING FACTOR TRANSPORTER ATP-BINDING PROTEIN ECFA1"/>
    <property type="match status" value="1"/>
</dbReference>
<dbReference type="RefSeq" id="WP_109967951.1">
    <property type="nucleotide sequence ID" value="NZ_CP176093.1"/>
</dbReference>
<dbReference type="InterPro" id="IPR003439">
    <property type="entry name" value="ABC_transporter-like_ATP-bd"/>
</dbReference>
<comment type="similarity">
    <text evidence="2">Belongs to the ABC transporter superfamily.</text>
</comment>
<evidence type="ECO:0000256" key="5">
    <source>
        <dbReference type="ARBA" id="ARBA00022741"/>
    </source>
</evidence>
<comment type="subcellular location">
    <subcellularLocation>
        <location evidence="1">Cell membrane</location>
        <topology evidence="1">Peripheral membrane protein</topology>
    </subcellularLocation>
</comment>
<dbReference type="Proteomes" id="UP000245657">
    <property type="component" value="Unassembled WGS sequence"/>
</dbReference>
<dbReference type="InterPro" id="IPR003593">
    <property type="entry name" value="AAA+_ATPase"/>
</dbReference>
<evidence type="ECO:0000256" key="3">
    <source>
        <dbReference type="ARBA" id="ARBA00022448"/>
    </source>
</evidence>
<sequence>MVIIRKNTNFIHCTPVDPDQDLIHIDCASHIYPDGSVGIHNMCFSVRKHEIVSLCGQNGAGKSTLIEHLNGLLLPSQGDIWVEGRSITSGERGDLWKEVGIVFQRSEDQLFAPTVLDDVMFGLLNLGMNHEEAEAVARNALSAVGAEDICDKLPNYLSGGQRRLVAIAGILAMKPRVIAMDEPTSDLDPIHGALIERLIRDLRDRFDISVVIATHDMDLAARLSDRVCLVKNGLIFAEGCPKEIFYDTGLIEEAGLYLPDVVMTYLEFCKKRGIYPKDHPINRDDLVNLLVSGLS</sequence>
<feature type="domain" description="ABC transporter" evidence="10">
    <location>
        <begin position="23"/>
        <end position="257"/>
    </location>
</feature>
<comment type="function">
    <text evidence="9">Probably part of an ABC transporter complex. Responsible for energy coupling to the transport system.</text>
</comment>
<dbReference type="Gene3D" id="3.40.50.300">
    <property type="entry name" value="P-loop containing nucleotide triphosphate hydrolases"/>
    <property type="match status" value="1"/>
</dbReference>
<evidence type="ECO:0000256" key="1">
    <source>
        <dbReference type="ARBA" id="ARBA00004202"/>
    </source>
</evidence>
<keyword evidence="8" id="KW-0472">Membrane</keyword>
<accession>A0A2V2N3A4</accession>
<dbReference type="PROSITE" id="PS50893">
    <property type="entry name" value="ABC_TRANSPORTER_2"/>
    <property type="match status" value="1"/>
</dbReference>
<dbReference type="GO" id="GO:0042626">
    <property type="term" value="F:ATPase-coupled transmembrane transporter activity"/>
    <property type="evidence" value="ECO:0007669"/>
    <property type="project" value="TreeGrafter"/>
</dbReference>
<dbReference type="AlphaFoldDB" id="A0A2V2N3A4"/>
<keyword evidence="7" id="KW-1278">Translocase</keyword>
<dbReference type="InterPro" id="IPR027417">
    <property type="entry name" value="P-loop_NTPase"/>
</dbReference>
<keyword evidence="5" id="KW-0547">Nucleotide-binding</keyword>
<name>A0A2V2N3A4_9EURY</name>
<organism evidence="11 12">
    <name type="scientific">Methanospirillum lacunae</name>
    <dbReference type="NCBI Taxonomy" id="668570"/>
    <lineage>
        <taxon>Archaea</taxon>
        <taxon>Methanobacteriati</taxon>
        <taxon>Methanobacteriota</taxon>
        <taxon>Stenosarchaea group</taxon>
        <taxon>Methanomicrobia</taxon>
        <taxon>Methanomicrobiales</taxon>
        <taxon>Methanospirillaceae</taxon>
        <taxon>Methanospirillum</taxon>
    </lineage>
</organism>
<dbReference type="Pfam" id="PF00005">
    <property type="entry name" value="ABC_tran"/>
    <property type="match status" value="1"/>
</dbReference>
<comment type="caution">
    <text evidence="11">The sequence shown here is derived from an EMBL/GenBank/DDBJ whole genome shotgun (WGS) entry which is preliminary data.</text>
</comment>
<dbReference type="EMBL" id="QGMY01000004">
    <property type="protein sequence ID" value="PWR73050.1"/>
    <property type="molecule type" value="Genomic_DNA"/>
</dbReference>
<keyword evidence="3" id="KW-0813">Transport</keyword>
<dbReference type="GO" id="GO:0005524">
    <property type="term" value="F:ATP binding"/>
    <property type="evidence" value="ECO:0007669"/>
    <property type="project" value="UniProtKB-KW"/>
</dbReference>
<protein>
    <submittedName>
        <fullName evidence="11">Cobalt ABC transporter</fullName>
    </submittedName>
</protein>
<dbReference type="OrthoDB" id="18209at2157"/>
<evidence type="ECO:0000256" key="2">
    <source>
        <dbReference type="ARBA" id="ARBA00005417"/>
    </source>
</evidence>
<dbReference type="CDD" id="cd03225">
    <property type="entry name" value="ABC_cobalt_CbiO_domain1"/>
    <property type="match status" value="1"/>
</dbReference>
<dbReference type="GeneID" id="97550014"/>
<dbReference type="SMART" id="SM00382">
    <property type="entry name" value="AAA"/>
    <property type="match status" value="1"/>
</dbReference>
<evidence type="ECO:0000256" key="9">
    <source>
        <dbReference type="ARBA" id="ARBA00025157"/>
    </source>
</evidence>
<evidence type="ECO:0000259" key="10">
    <source>
        <dbReference type="PROSITE" id="PS50893"/>
    </source>
</evidence>
<evidence type="ECO:0000313" key="11">
    <source>
        <dbReference type="EMBL" id="PWR73050.1"/>
    </source>
</evidence>
<evidence type="ECO:0000256" key="6">
    <source>
        <dbReference type="ARBA" id="ARBA00022840"/>
    </source>
</evidence>
<proteinExistence type="inferred from homology"/>
<dbReference type="InterPro" id="IPR017871">
    <property type="entry name" value="ABC_transporter-like_CS"/>
</dbReference>
<evidence type="ECO:0000313" key="12">
    <source>
        <dbReference type="Proteomes" id="UP000245657"/>
    </source>
</evidence>
<evidence type="ECO:0000256" key="4">
    <source>
        <dbReference type="ARBA" id="ARBA00022475"/>
    </source>
</evidence>
<dbReference type="PROSITE" id="PS00211">
    <property type="entry name" value="ABC_TRANSPORTER_1"/>
    <property type="match status" value="1"/>
</dbReference>
<reference evidence="11 12" key="1">
    <citation type="submission" date="2018-05" db="EMBL/GenBank/DDBJ databases">
        <title>Draft genome of Methanospirillum lacunae Ki8-1.</title>
        <authorList>
            <person name="Dueholm M.S."/>
            <person name="Nielsen P.H."/>
            <person name="Bakmann L.F."/>
            <person name="Otzen D.E."/>
        </authorList>
    </citation>
    <scope>NUCLEOTIDE SEQUENCE [LARGE SCALE GENOMIC DNA]</scope>
    <source>
        <strain evidence="11 12">Ki8-1</strain>
    </source>
</reference>
<dbReference type="FunFam" id="3.40.50.300:FF:000224">
    <property type="entry name" value="Energy-coupling factor transporter ATP-binding protein EcfA"/>
    <property type="match status" value="1"/>
</dbReference>
<keyword evidence="12" id="KW-1185">Reference proteome</keyword>
<dbReference type="InterPro" id="IPR015856">
    <property type="entry name" value="ABC_transpr_CbiO/EcfA_su"/>
</dbReference>
<dbReference type="SUPFAM" id="SSF52540">
    <property type="entry name" value="P-loop containing nucleoside triphosphate hydrolases"/>
    <property type="match status" value="1"/>
</dbReference>
<dbReference type="PANTHER" id="PTHR43553">
    <property type="entry name" value="HEAVY METAL TRANSPORTER"/>
    <property type="match status" value="1"/>
</dbReference>
<evidence type="ECO:0000256" key="8">
    <source>
        <dbReference type="ARBA" id="ARBA00023136"/>
    </source>
</evidence>
<dbReference type="GO" id="GO:0016887">
    <property type="term" value="F:ATP hydrolysis activity"/>
    <property type="evidence" value="ECO:0007669"/>
    <property type="project" value="InterPro"/>
</dbReference>
<dbReference type="GO" id="GO:0043190">
    <property type="term" value="C:ATP-binding cassette (ABC) transporter complex"/>
    <property type="evidence" value="ECO:0007669"/>
    <property type="project" value="TreeGrafter"/>
</dbReference>
<gene>
    <name evidence="11" type="ORF">DK846_05565</name>
</gene>
<keyword evidence="6" id="KW-0067">ATP-binding</keyword>
<keyword evidence="4" id="KW-1003">Cell membrane</keyword>
<evidence type="ECO:0000256" key="7">
    <source>
        <dbReference type="ARBA" id="ARBA00022967"/>
    </source>
</evidence>